<feature type="non-terminal residue" evidence="2">
    <location>
        <position position="1"/>
    </location>
</feature>
<evidence type="ECO:0008006" key="4">
    <source>
        <dbReference type="Google" id="ProtNLM"/>
    </source>
</evidence>
<keyword evidence="3" id="KW-1185">Reference proteome</keyword>
<organism evidence="2 3">
    <name type="scientific">Effrenium voratum</name>
    <dbReference type="NCBI Taxonomy" id="2562239"/>
    <lineage>
        <taxon>Eukaryota</taxon>
        <taxon>Sar</taxon>
        <taxon>Alveolata</taxon>
        <taxon>Dinophyceae</taxon>
        <taxon>Suessiales</taxon>
        <taxon>Symbiodiniaceae</taxon>
        <taxon>Effrenium</taxon>
    </lineage>
</organism>
<dbReference type="InterPro" id="IPR027417">
    <property type="entry name" value="P-loop_NTPase"/>
</dbReference>
<reference evidence="2" key="1">
    <citation type="submission" date="2023-08" db="EMBL/GenBank/DDBJ databases">
        <authorList>
            <person name="Chen Y."/>
            <person name="Shah S."/>
            <person name="Dougan E. K."/>
            <person name="Thang M."/>
            <person name="Chan C."/>
        </authorList>
    </citation>
    <scope>NUCLEOTIDE SEQUENCE</scope>
</reference>
<evidence type="ECO:0000256" key="1">
    <source>
        <dbReference type="SAM" id="MobiDB-lite"/>
    </source>
</evidence>
<accession>A0AA36N579</accession>
<proteinExistence type="predicted"/>
<evidence type="ECO:0000313" key="2">
    <source>
        <dbReference type="EMBL" id="CAJ1389947.1"/>
    </source>
</evidence>
<dbReference type="PANTHER" id="PTHR47642">
    <property type="entry name" value="ATP-DEPENDENT DNA HELICASE"/>
    <property type="match status" value="1"/>
</dbReference>
<sequence length="421" mass="46477">LEAFREHHIRNITAMLFANQGLIQRYLDGELDKDEDEPAAEPRAGAPKLSGQQARIAEEILESVGKGLWQRQAREDAWKGEARDEAEDDPFEKPAAWRPAFAVLGPAGSGKSTAVHQAIRQAADRGARVLLTAPTGRLAATLRERFPGLEVHRARGALEVMWPYDLIVVEEVGQLSRELFERLITQWRAAKRHLHEMIRCKCPILRKKLELLRTGKPSRQQLRAILKRHKAPSRGRAGYVTNEIPTLDDVTHILAETPETTFLTVSRGASARLNGLATQALFGDSAPLAVVPADPESNEDNYVRGKLVAETPLETPLFAGARVVLTKNLTKTVGFVNGMGATVLGMDNDNVMVRTDQGARLAIHPWTSENHVVHYPLRLGYASTLHKVQGATLAHITVWLDIPNMPAAAYVALSRVEFDAN</sequence>
<dbReference type="InterPro" id="IPR051055">
    <property type="entry name" value="PIF1_helicase"/>
</dbReference>
<comment type="caution">
    <text evidence="2">The sequence shown here is derived from an EMBL/GenBank/DDBJ whole genome shotgun (WGS) entry which is preliminary data.</text>
</comment>
<dbReference type="Proteomes" id="UP001178507">
    <property type="component" value="Unassembled WGS sequence"/>
</dbReference>
<evidence type="ECO:0000313" key="3">
    <source>
        <dbReference type="Proteomes" id="UP001178507"/>
    </source>
</evidence>
<dbReference type="Pfam" id="PF13604">
    <property type="entry name" value="AAA_30"/>
    <property type="match status" value="1"/>
</dbReference>
<dbReference type="Gene3D" id="3.40.50.300">
    <property type="entry name" value="P-loop containing nucleotide triphosphate hydrolases"/>
    <property type="match status" value="1"/>
</dbReference>
<protein>
    <recommendedName>
        <fullName evidence="4">AAA family ATPase</fullName>
    </recommendedName>
</protein>
<name>A0AA36N579_9DINO</name>
<dbReference type="AlphaFoldDB" id="A0AA36N579"/>
<dbReference type="SUPFAM" id="SSF52540">
    <property type="entry name" value="P-loop containing nucleoside triphosphate hydrolases"/>
    <property type="match status" value="2"/>
</dbReference>
<dbReference type="EMBL" id="CAUJNA010001974">
    <property type="protein sequence ID" value="CAJ1389947.1"/>
    <property type="molecule type" value="Genomic_DNA"/>
</dbReference>
<feature type="region of interest" description="Disordered" evidence="1">
    <location>
        <begin position="33"/>
        <end position="52"/>
    </location>
</feature>
<gene>
    <name evidence="2" type="ORF">EVOR1521_LOCUS15467</name>
</gene>